<proteinExistence type="predicted"/>
<dbReference type="EMBL" id="VUJV01000008">
    <property type="protein sequence ID" value="KAA1415857.1"/>
    <property type="molecule type" value="Genomic_DNA"/>
</dbReference>
<evidence type="ECO:0000313" key="2">
    <source>
        <dbReference type="EMBL" id="KAA1415857.1"/>
    </source>
</evidence>
<evidence type="ECO:0000259" key="1">
    <source>
        <dbReference type="Pfam" id="PF01381"/>
    </source>
</evidence>
<dbReference type="SUPFAM" id="SSF47413">
    <property type="entry name" value="lambda repressor-like DNA-binding domains"/>
    <property type="match status" value="1"/>
</dbReference>
<dbReference type="AlphaFoldDB" id="A0A5B1L842"/>
<accession>A0A5B1L842</accession>
<dbReference type="RefSeq" id="WP_149730083.1">
    <property type="nucleotide sequence ID" value="NZ_VUJV01000008.1"/>
</dbReference>
<keyword evidence="3" id="KW-1185">Reference proteome</keyword>
<dbReference type="InterPro" id="IPR001387">
    <property type="entry name" value="Cro/C1-type_HTH"/>
</dbReference>
<organism evidence="2 3">
    <name type="scientific">Nocardioides humilatus</name>
    <dbReference type="NCBI Taxonomy" id="2607660"/>
    <lineage>
        <taxon>Bacteria</taxon>
        <taxon>Bacillati</taxon>
        <taxon>Actinomycetota</taxon>
        <taxon>Actinomycetes</taxon>
        <taxon>Propionibacteriales</taxon>
        <taxon>Nocardioidaceae</taxon>
        <taxon>Nocardioides</taxon>
    </lineage>
</organism>
<reference evidence="2 3" key="2">
    <citation type="submission" date="2019-09" db="EMBL/GenBank/DDBJ databases">
        <authorList>
            <person name="Jin C."/>
        </authorList>
    </citation>
    <scope>NUCLEOTIDE SEQUENCE [LARGE SCALE GENOMIC DNA]</scope>
    <source>
        <strain evidence="2 3">BN130099</strain>
    </source>
</reference>
<sequence>MSTSGVVERLEARISAQSAAEQSWSGARAAMRQVEGRGYSVRLATLANALGIIHFDEDQDVLDLQEIVSELGAASAASLQERVLRPIDTREGRPLTTALVRNLGHRAWGRASRTPGSLTHESLELREVCSEAAHRLLVIDDGGDGPVPVLQTEQDVIKLFHEDHVVHWRRLIAAALDQPWSGRNEVHLTLVDPDRRPGEFEGVRQLIAKCRQIVEEDERRAVADHIRSTIATTGLKQREFAALVGTSPSRLSTYVAGSVTPSAAMLLRINRMAGRHRAAQAPERLADS</sequence>
<dbReference type="Proteomes" id="UP000325003">
    <property type="component" value="Unassembled WGS sequence"/>
</dbReference>
<dbReference type="InterPro" id="IPR010982">
    <property type="entry name" value="Lambda_DNA-bd_dom_sf"/>
</dbReference>
<name>A0A5B1L842_9ACTN</name>
<reference evidence="2 3" key="1">
    <citation type="submission" date="2019-09" db="EMBL/GenBank/DDBJ databases">
        <title>Nocardioides panacisoli sp. nov., isolated from the soil of a ginseng field.</title>
        <authorList>
            <person name="Cho C."/>
        </authorList>
    </citation>
    <scope>NUCLEOTIDE SEQUENCE [LARGE SCALE GENOMIC DNA]</scope>
    <source>
        <strain evidence="2 3">BN130099</strain>
    </source>
</reference>
<feature type="domain" description="HTH cro/C1-type" evidence="1">
    <location>
        <begin position="234"/>
        <end position="270"/>
    </location>
</feature>
<dbReference type="Gene3D" id="1.10.260.40">
    <property type="entry name" value="lambda repressor-like DNA-binding domains"/>
    <property type="match status" value="1"/>
</dbReference>
<comment type="caution">
    <text evidence="2">The sequence shown here is derived from an EMBL/GenBank/DDBJ whole genome shotgun (WGS) entry which is preliminary data.</text>
</comment>
<gene>
    <name evidence="2" type="ORF">F0U44_19660</name>
</gene>
<evidence type="ECO:0000313" key="3">
    <source>
        <dbReference type="Proteomes" id="UP000325003"/>
    </source>
</evidence>
<dbReference type="CDD" id="cd00093">
    <property type="entry name" value="HTH_XRE"/>
    <property type="match status" value="1"/>
</dbReference>
<dbReference type="GO" id="GO:0003677">
    <property type="term" value="F:DNA binding"/>
    <property type="evidence" value="ECO:0007669"/>
    <property type="project" value="InterPro"/>
</dbReference>
<dbReference type="Pfam" id="PF01381">
    <property type="entry name" value="HTH_3"/>
    <property type="match status" value="1"/>
</dbReference>
<protein>
    <submittedName>
        <fullName evidence="2">Helix-turn-helix transcriptional regulator</fullName>
    </submittedName>
</protein>